<keyword evidence="2" id="KW-0648">Protein biosynthesis</keyword>
<keyword evidence="2" id="KW-0396">Initiation factor</keyword>
<evidence type="ECO:0000313" key="2">
    <source>
        <dbReference type="EMBL" id="GIX61822.1"/>
    </source>
</evidence>
<dbReference type="GO" id="GO:0003743">
    <property type="term" value="F:translation initiation factor activity"/>
    <property type="evidence" value="ECO:0007669"/>
    <property type="project" value="UniProtKB-KW"/>
</dbReference>
<evidence type="ECO:0000313" key="3">
    <source>
        <dbReference type="Proteomes" id="UP001497744"/>
    </source>
</evidence>
<comment type="caution">
    <text evidence="2">The sequence shown here is derived from an EMBL/GenBank/DDBJ whole genome shotgun (WGS) entry which is preliminary data.</text>
</comment>
<dbReference type="AlphaFoldDB" id="A0AAV4LNJ1"/>
<protein>
    <submittedName>
        <fullName evidence="2">Translation initiation factor IF-2</fullName>
    </submittedName>
</protein>
<evidence type="ECO:0000256" key="1">
    <source>
        <dbReference type="SAM" id="MobiDB-lite"/>
    </source>
</evidence>
<reference evidence="2 3" key="1">
    <citation type="submission" date="2021-06" db="EMBL/GenBank/DDBJ databases">
        <title>Genome sequence of Babesia caballi.</title>
        <authorList>
            <person name="Yamagishi J."/>
            <person name="Kidaka T."/>
            <person name="Ochi A."/>
        </authorList>
    </citation>
    <scope>NUCLEOTIDE SEQUENCE [LARGE SCALE GENOMIC DNA]</scope>
    <source>
        <strain evidence="2">USDA-D6B2</strain>
    </source>
</reference>
<organism evidence="2 3">
    <name type="scientific">Babesia caballi</name>
    <dbReference type="NCBI Taxonomy" id="5871"/>
    <lineage>
        <taxon>Eukaryota</taxon>
        <taxon>Sar</taxon>
        <taxon>Alveolata</taxon>
        <taxon>Apicomplexa</taxon>
        <taxon>Aconoidasida</taxon>
        <taxon>Piroplasmida</taxon>
        <taxon>Babesiidae</taxon>
        <taxon>Babesia</taxon>
    </lineage>
</organism>
<accession>A0AAV4LNJ1</accession>
<sequence>MLVYFLPRLLKTLKVLEPKVKSFYSGSWGGDSFGGYNYGTAIHKWLTNKTPHGDEDQLPGGFDNTDLYNGIGNSLYPYLSHLVGKNNGCLTLLDTRIKSIAKDYPSLKGSPAHPSPAARSGPYPRHPSPRGSYQPSGRNSYGQYNRGMHSGGTQTQSPHLDGSLHGTPTGSDSYITRGSGSRSVSQQRQQAPSPSPERHQSSQPIRGNPEPPIRADHNSNGSDQYKPSERISDYQVGSTATIGGVVGAAGLVGGGAAVYFLNVGGIRTLIAG</sequence>
<feature type="compositionally biased region" description="Polar residues" evidence="1">
    <location>
        <begin position="166"/>
        <end position="176"/>
    </location>
</feature>
<name>A0AAV4LNJ1_BABCB</name>
<dbReference type="GeneID" id="94193305"/>
<dbReference type="EMBL" id="BPLF01000001">
    <property type="protein sequence ID" value="GIX61822.1"/>
    <property type="molecule type" value="Genomic_DNA"/>
</dbReference>
<feature type="compositionally biased region" description="Low complexity" evidence="1">
    <location>
        <begin position="177"/>
        <end position="192"/>
    </location>
</feature>
<feature type="compositionally biased region" description="Polar residues" evidence="1">
    <location>
        <begin position="131"/>
        <end position="143"/>
    </location>
</feature>
<dbReference type="Proteomes" id="UP001497744">
    <property type="component" value="Unassembled WGS sequence"/>
</dbReference>
<proteinExistence type="predicted"/>
<keyword evidence="3" id="KW-1185">Reference proteome</keyword>
<feature type="region of interest" description="Disordered" evidence="1">
    <location>
        <begin position="104"/>
        <end position="228"/>
    </location>
</feature>
<gene>
    <name evidence="2" type="ORF">BcabD6B2_12570</name>
</gene>
<dbReference type="RefSeq" id="XP_067713893.1">
    <property type="nucleotide sequence ID" value="XM_067857792.1"/>
</dbReference>